<keyword evidence="1" id="KW-0472">Membrane</keyword>
<feature type="transmembrane region" description="Helical" evidence="1">
    <location>
        <begin position="90"/>
        <end position="110"/>
    </location>
</feature>
<protein>
    <submittedName>
        <fullName evidence="2">ORF134</fullName>
    </submittedName>
</protein>
<dbReference type="AlphaFoldDB" id="D1LDS2"/>
<sequence>MINFILPMLSCLCLLMLNYFNWGEISLLSQNASYLTSVINWEDLSYLYLNDLFFPLRTLFHIFFSFFWSTNTITYSSLLSQIFITTGESLFLFNAFFLDMFVFVMSTTGLDMSFTFSHRMDLVLIMPELIFFF</sequence>
<reference evidence="2" key="1">
    <citation type="journal article" date="2009" name="BMC Genomics">
        <title>The mitochondrial genomes of the ciliates Euplotes minuta and Euplotes crassus.</title>
        <authorList>
            <person name="de Graaf R.M."/>
            <person name="van Alen T.A."/>
            <person name="Dutilh B.E."/>
            <person name="Kuiper J.W."/>
            <person name="van Zoggel H.J."/>
            <person name="Huynh M.B."/>
            <person name="Gortz H.D."/>
            <person name="Huynen M.A."/>
            <person name="Hackstein J.H."/>
        </authorList>
    </citation>
    <scope>NUCLEOTIDE SEQUENCE</scope>
</reference>
<keyword evidence="2" id="KW-0496">Mitochondrion</keyword>
<evidence type="ECO:0000256" key="1">
    <source>
        <dbReference type="SAM" id="Phobius"/>
    </source>
</evidence>
<accession>D1LDS2</accession>
<proteinExistence type="predicted"/>
<keyword evidence="1" id="KW-0812">Transmembrane</keyword>
<dbReference type="EMBL" id="GQ903131">
    <property type="protein sequence ID" value="ACX30987.1"/>
    <property type="molecule type" value="Genomic_DNA"/>
</dbReference>
<keyword evidence="1" id="KW-1133">Transmembrane helix</keyword>
<geneLocation type="mitochondrion" evidence="2"/>
<name>D1LDS2_EUPCR</name>
<gene>
    <name evidence="2" type="primary">ORF134</name>
</gene>
<evidence type="ECO:0000313" key="2">
    <source>
        <dbReference type="EMBL" id="ACX30987.1"/>
    </source>
</evidence>
<organism evidence="2">
    <name type="scientific">Euplotes crassus</name>
    <dbReference type="NCBI Taxonomy" id="5936"/>
    <lineage>
        <taxon>Eukaryota</taxon>
        <taxon>Sar</taxon>
        <taxon>Alveolata</taxon>
        <taxon>Ciliophora</taxon>
        <taxon>Intramacronucleata</taxon>
        <taxon>Spirotrichea</taxon>
        <taxon>Hypotrichia</taxon>
        <taxon>Euplotida</taxon>
        <taxon>Euplotidae</taxon>
        <taxon>Moneuplotes</taxon>
    </lineage>
</organism>